<feature type="active site" description="Proton acceptor" evidence="7">
    <location>
        <position position="59"/>
    </location>
</feature>
<dbReference type="RefSeq" id="WP_163286980.1">
    <property type="nucleotide sequence ID" value="NZ_JAAGVY010000059.1"/>
</dbReference>
<dbReference type="Pfam" id="PF04413">
    <property type="entry name" value="Glycos_transf_N"/>
    <property type="match status" value="1"/>
</dbReference>
<proteinExistence type="inferred from homology"/>
<comment type="caution">
    <text evidence="10">The sequence shown here is derived from an EMBL/GenBank/DDBJ whole genome shotgun (WGS) entry which is preliminary data.</text>
</comment>
<keyword evidence="11" id="KW-1185">Reference proteome</keyword>
<evidence type="ECO:0000256" key="1">
    <source>
        <dbReference type="ARBA" id="ARBA00004713"/>
    </source>
</evidence>
<dbReference type="Proteomes" id="UP000486602">
    <property type="component" value="Unassembled WGS sequence"/>
</dbReference>
<evidence type="ECO:0000313" key="10">
    <source>
        <dbReference type="EMBL" id="NEN25530.1"/>
    </source>
</evidence>
<evidence type="ECO:0000256" key="6">
    <source>
        <dbReference type="ARBA" id="ARBA00049183"/>
    </source>
</evidence>
<dbReference type="UniPathway" id="UPA00958"/>
<dbReference type="PANTHER" id="PTHR42755">
    <property type="entry name" value="3-DEOXY-MANNO-OCTULOSONATE CYTIDYLYLTRANSFERASE"/>
    <property type="match status" value="1"/>
</dbReference>
<gene>
    <name evidence="10" type="ORF">G3O08_18720</name>
</gene>
<dbReference type="GO" id="GO:0005886">
    <property type="term" value="C:plasma membrane"/>
    <property type="evidence" value="ECO:0007669"/>
    <property type="project" value="UniProtKB-SubCell"/>
</dbReference>
<dbReference type="SUPFAM" id="SSF53756">
    <property type="entry name" value="UDP-Glycosyltransferase/glycogen phosphorylase"/>
    <property type="match status" value="1"/>
</dbReference>
<organism evidence="10 11">
    <name type="scientific">Cryomorpha ignava</name>
    <dbReference type="NCBI Taxonomy" id="101383"/>
    <lineage>
        <taxon>Bacteria</taxon>
        <taxon>Pseudomonadati</taxon>
        <taxon>Bacteroidota</taxon>
        <taxon>Flavobacteriia</taxon>
        <taxon>Flavobacteriales</taxon>
        <taxon>Cryomorphaceae</taxon>
        <taxon>Cryomorpha</taxon>
    </lineage>
</organism>
<dbReference type="PANTHER" id="PTHR42755:SF1">
    <property type="entry name" value="3-DEOXY-D-MANNO-OCTULOSONIC ACID TRANSFERASE, MITOCHONDRIAL-RELATED"/>
    <property type="match status" value="1"/>
</dbReference>
<keyword evidence="8" id="KW-0448">Lipopolysaccharide biosynthesis</keyword>
<keyword evidence="4 8" id="KW-0808">Transferase</keyword>
<dbReference type="GO" id="GO:0043842">
    <property type="term" value="F:Kdo transferase activity"/>
    <property type="evidence" value="ECO:0007669"/>
    <property type="project" value="UniProtKB-EC"/>
</dbReference>
<reference evidence="10 11" key="1">
    <citation type="submission" date="2020-02" db="EMBL/GenBank/DDBJ databases">
        <title>Out from the shadows clarifying the taxonomy of the family Cryomorphaceae and related taxa by utilizing the GTDB taxonomic framework.</title>
        <authorList>
            <person name="Bowman J.P."/>
        </authorList>
    </citation>
    <scope>NUCLEOTIDE SEQUENCE [LARGE SCALE GENOMIC DNA]</scope>
    <source>
        <strain evidence="10 11">QSSC 1-22</strain>
    </source>
</reference>
<protein>
    <recommendedName>
        <fullName evidence="3 8">3-deoxy-D-manno-octulosonic acid transferase</fullName>
        <shortName evidence="8">Kdo transferase</shortName>
        <ecNumber evidence="2 8">2.4.99.12</ecNumber>
    </recommendedName>
    <alternativeName>
        <fullName evidence="5 8">Lipid IV(A) 3-deoxy-D-manno-octulosonic acid transferase</fullName>
    </alternativeName>
</protein>
<dbReference type="AlphaFoldDB" id="A0A7K3WV52"/>
<accession>A0A7K3WV52</accession>
<comment type="catalytic activity">
    <reaction evidence="6 8">
        <text>lipid IVA (E. coli) + CMP-3-deoxy-beta-D-manno-octulosonate = alpha-Kdo-(2-&gt;6)-lipid IVA (E. coli) + CMP + H(+)</text>
        <dbReference type="Rhea" id="RHEA:28066"/>
        <dbReference type="ChEBI" id="CHEBI:15378"/>
        <dbReference type="ChEBI" id="CHEBI:58603"/>
        <dbReference type="ChEBI" id="CHEBI:60364"/>
        <dbReference type="ChEBI" id="CHEBI:60377"/>
        <dbReference type="ChEBI" id="CHEBI:85987"/>
        <dbReference type="EC" id="2.4.99.12"/>
    </reaction>
</comment>
<evidence type="ECO:0000259" key="9">
    <source>
        <dbReference type="Pfam" id="PF04413"/>
    </source>
</evidence>
<keyword evidence="8" id="KW-0472">Membrane</keyword>
<dbReference type="InterPro" id="IPR039901">
    <property type="entry name" value="Kdotransferase"/>
</dbReference>
<dbReference type="InterPro" id="IPR007507">
    <property type="entry name" value="Glycos_transf_N"/>
</dbReference>
<evidence type="ECO:0000256" key="2">
    <source>
        <dbReference type="ARBA" id="ARBA00012621"/>
    </source>
</evidence>
<evidence type="ECO:0000256" key="8">
    <source>
        <dbReference type="RuleBase" id="RU365103"/>
    </source>
</evidence>
<dbReference type="Gene3D" id="3.40.50.2000">
    <property type="entry name" value="Glycogen Phosphorylase B"/>
    <property type="match status" value="1"/>
</dbReference>
<dbReference type="GO" id="GO:0009245">
    <property type="term" value="P:lipid A biosynthetic process"/>
    <property type="evidence" value="ECO:0007669"/>
    <property type="project" value="TreeGrafter"/>
</dbReference>
<dbReference type="Gene3D" id="3.40.50.11720">
    <property type="entry name" value="3-Deoxy-D-manno-octulosonic-acid transferase, N-terminal domain"/>
    <property type="match status" value="1"/>
</dbReference>
<comment type="pathway">
    <text evidence="1 8">Bacterial outer membrane biogenesis; LPS core biosynthesis.</text>
</comment>
<comment type="function">
    <text evidence="8">Involved in lipopolysaccharide (LPS) biosynthesis. Catalyzes the transfer of 3-deoxy-D-manno-octulosonate (Kdo) residue(s) from CMP-Kdo to lipid IV(A), the tetraacyldisaccharide-1,4'-bisphosphate precursor of lipid A.</text>
</comment>
<dbReference type="GO" id="GO:0009244">
    <property type="term" value="P:lipopolysaccharide core region biosynthetic process"/>
    <property type="evidence" value="ECO:0007669"/>
    <property type="project" value="UniProtKB-UniRule"/>
</dbReference>
<evidence type="ECO:0000256" key="7">
    <source>
        <dbReference type="PIRSR" id="PIRSR639901-1"/>
    </source>
</evidence>
<dbReference type="EMBL" id="JAAGVY010000059">
    <property type="protein sequence ID" value="NEN25530.1"/>
    <property type="molecule type" value="Genomic_DNA"/>
</dbReference>
<feature type="domain" description="3-deoxy-D-manno-octulosonic-acid transferase N-terminal" evidence="9">
    <location>
        <begin position="35"/>
        <end position="205"/>
    </location>
</feature>
<sequence length="407" mass="46103">MRFFYTLGIRIYGLGIRMAALGNPKAGQWVSGRKKWKQELSSAQALKGCIWFHCASLGEFEQGRSLLEKLKRTYPSKPILLTFFSPSGYLIRKNYDQADHIAYLPLDTPKNARIFLDKVKPDLAIFVKYEVWPNFFAAIAKRNIPLLMISAIFSENQIYFKPYGKWFRKSLKQTHEIFTQDVESINLLNSIGVVNTRIAGDTRFDRVIEIAKKTPDFPELEQFTRNKPTIVAGSTWPADEELLAKYAQKHPEVRFIIAPHETYSDHIKTILQKFPEAVRWSEKERIGTGNTVIIDSIGLLSAIYKYGSIAYVGGGFGSGIHNTLEPAVYGMPVIFGPEYKNFREAIALSDVGAGKSIKNYKELENFLNELLESKELLAKMSSIAAQFVKENAGATDIILEEIKKILN</sequence>
<dbReference type="InterPro" id="IPR038107">
    <property type="entry name" value="Glycos_transf_N_sf"/>
</dbReference>
<dbReference type="EC" id="2.4.99.12" evidence="2 8"/>
<keyword evidence="8" id="KW-1003">Cell membrane</keyword>
<evidence type="ECO:0000256" key="3">
    <source>
        <dbReference type="ARBA" id="ARBA00019077"/>
    </source>
</evidence>
<evidence type="ECO:0000256" key="4">
    <source>
        <dbReference type="ARBA" id="ARBA00022679"/>
    </source>
</evidence>
<name>A0A7K3WV52_9FLAO</name>
<comment type="similarity">
    <text evidence="8">Belongs to the glycosyltransferase group 1 family.</text>
</comment>
<evidence type="ECO:0000256" key="5">
    <source>
        <dbReference type="ARBA" id="ARBA00031445"/>
    </source>
</evidence>
<evidence type="ECO:0000313" key="11">
    <source>
        <dbReference type="Proteomes" id="UP000486602"/>
    </source>
</evidence>
<comment type="subcellular location">
    <subcellularLocation>
        <location evidence="8">Cell membrane</location>
    </subcellularLocation>
</comment>